<sequence>MKRSFLIVLIFTLCPVLLISARPGDTPKYQQAIKKMVDYQIRMRGITNQKVLSAMTIVPRHLFVPAELVNRAYDDHPLPIGQGQTISQPYIVALMTESLQLKGGERVLEIGTGSGYQAAILAKVAKEVYTIEIKEKLFKKADKLLQSMGFNNVQTHHGDGYFGWAEAAPFDCIMITAAVDHIPPPLLKQLKDRGRLILPLGNPFAYQNLSLVTKNKEDYSLRQITGVLFVPMTGHALSPNSSSKTFRKDFP</sequence>
<comment type="subcellular location">
    <subcellularLocation>
        <location evidence="1 7">Cytoplasm</location>
    </subcellularLocation>
</comment>
<gene>
    <name evidence="7" type="primary">pcm</name>
    <name evidence="8" type="ORF">H8D96_05615</name>
</gene>
<evidence type="ECO:0000256" key="5">
    <source>
        <dbReference type="ARBA" id="ARBA00022679"/>
    </source>
</evidence>
<comment type="catalytic activity">
    <reaction evidence="7">
        <text>[protein]-L-isoaspartate + S-adenosyl-L-methionine = [protein]-L-isoaspartate alpha-methyl ester + S-adenosyl-L-homocysteine</text>
        <dbReference type="Rhea" id="RHEA:12705"/>
        <dbReference type="Rhea" id="RHEA-COMP:12143"/>
        <dbReference type="Rhea" id="RHEA-COMP:12144"/>
        <dbReference type="ChEBI" id="CHEBI:57856"/>
        <dbReference type="ChEBI" id="CHEBI:59789"/>
        <dbReference type="ChEBI" id="CHEBI:90596"/>
        <dbReference type="ChEBI" id="CHEBI:90598"/>
        <dbReference type="EC" id="2.1.1.77"/>
    </reaction>
</comment>
<dbReference type="AlphaFoldDB" id="A0A8J6TPW2"/>
<keyword evidence="5 7" id="KW-0808">Transferase</keyword>
<dbReference type="EMBL" id="JACNIG010000140">
    <property type="protein sequence ID" value="MBC8431378.1"/>
    <property type="molecule type" value="Genomic_DNA"/>
</dbReference>
<dbReference type="GO" id="GO:0030091">
    <property type="term" value="P:protein repair"/>
    <property type="evidence" value="ECO:0007669"/>
    <property type="project" value="UniProtKB-UniRule"/>
</dbReference>
<proteinExistence type="inferred from homology"/>
<evidence type="ECO:0000256" key="6">
    <source>
        <dbReference type="ARBA" id="ARBA00022691"/>
    </source>
</evidence>
<dbReference type="GO" id="GO:0032259">
    <property type="term" value="P:methylation"/>
    <property type="evidence" value="ECO:0007669"/>
    <property type="project" value="UniProtKB-KW"/>
</dbReference>
<accession>A0A8J6TPW2</accession>
<comment type="caution">
    <text evidence="8">The sequence shown here is derived from an EMBL/GenBank/DDBJ whole genome shotgun (WGS) entry which is preliminary data.</text>
</comment>
<dbReference type="CDD" id="cd02440">
    <property type="entry name" value="AdoMet_MTases"/>
    <property type="match status" value="1"/>
</dbReference>
<organism evidence="8 9">
    <name type="scientific">Candidatus Desulfatibia vada</name>
    <dbReference type="NCBI Taxonomy" id="2841696"/>
    <lineage>
        <taxon>Bacteria</taxon>
        <taxon>Pseudomonadati</taxon>
        <taxon>Thermodesulfobacteriota</taxon>
        <taxon>Desulfobacteria</taxon>
        <taxon>Desulfobacterales</taxon>
        <taxon>Desulfobacterales incertae sedis</taxon>
        <taxon>Candidatus Desulfatibia</taxon>
    </lineage>
</organism>
<dbReference type="FunFam" id="3.40.50.150:FF:000010">
    <property type="entry name" value="Protein-L-isoaspartate O-methyltransferase"/>
    <property type="match status" value="1"/>
</dbReference>
<keyword evidence="3 7" id="KW-0963">Cytoplasm</keyword>
<comment type="similarity">
    <text evidence="2 7">Belongs to the methyltransferase superfamily. L-isoaspartyl/D-aspartyl protein methyltransferase family.</text>
</comment>
<dbReference type="EC" id="2.1.1.77" evidence="7"/>
<dbReference type="Proteomes" id="UP000605201">
    <property type="component" value="Unassembled WGS sequence"/>
</dbReference>
<keyword evidence="4 7" id="KW-0489">Methyltransferase</keyword>
<protein>
    <recommendedName>
        <fullName evidence="7">Protein-L-isoaspartate O-methyltransferase</fullName>
        <ecNumber evidence="7">2.1.1.77</ecNumber>
    </recommendedName>
    <alternativeName>
        <fullName evidence="7">L-isoaspartyl protein carboxyl methyltransferase</fullName>
    </alternativeName>
    <alternativeName>
        <fullName evidence="7">Protein L-isoaspartyl methyltransferase</fullName>
    </alternativeName>
    <alternativeName>
        <fullName evidence="7">Protein-beta-aspartate methyltransferase</fullName>
        <shortName evidence="7">PIMT</shortName>
    </alternativeName>
</protein>
<keyword evidence="6 7" id="KW-0949">S-adenosyl-L-methionine</keyword>
<evidence type="ECO:0000256" key="1">
    <source>
        <dbReference type="ARBA" id="ARBA00004496"/>
    </source>
</evidence>
<evidence type="ECO:0000256" key="3">
    <source>
        <dbReference type="ARBA" id="ARBA00022490"/>
    </source>
</evidence>
<evidence type="ECO:0000256" key="4">
    <source>
        <dbReference type="ARBA" id="ARBA00022603"/>
    </source>
</evidence>
<evidence type="ECO:0000313" key="8">
    <source>
        <dbReference type="EMBL" id="MBC8431378.1"/>
    </source>
</evidence>
<dbReference type="NCBIfam" id="NF001453">
    <property type="entry name" value="PRK00312.1"/>
    <property type="match status" value="1"/>
</dbReference>
<dbReference type="NCBIfam" id="TIGR00080">
    <property type="entry name" value="pimt"/>
    <property type="match status" value="1"/>
</dbReference>
<dbReference type="GO" id="GO:0004719">
    <property type="term" value="F:protein-L-isoaspartate (D-aspartate) O-methyltransferase activity"/>
    <property type="evidence" value="ECO:0007669"/>
    <property type="project" value="UniProtKB-UniRule"/>
</dbReference>
<dbReference type="PROSITE" id="PS01279">
    <property type="entry name" value="PCMT"/>
    <property type="match status" value="1"/>
</dbReference>
<evidence type="ECO:0000256" key="7">
    <source>
        <dbReference type="HAMAP-Rule" id="MF_00090"/>
    </source>
</evidence>
<dbReference type="HAMAP" id="MF_00090">
    <property type="entry name" value="PIMT"/>
    <property type="match status" value="1"/>
</dbReference>
<evidence type="ECO:0000256" key="2">
    <source>
        <dbReference type="ARBA" id="ARBA00005369"/>
    </source>
</evidence>
<comment type="function">
    <text evidence="7">Catalyzes the methyl esterification of L-isoaspartyl residues in peptides and proteins that result from spontaneous decomposition of normal L-aspartyl and L-asparaginyl residues. It plays a role in the repair and/or degradation of damaged proteins.</text>
</comment>
<dbReference type="Gene3D" id="3.40.50.150">
    <property type="entry name" value="Vaccinia Virus protein VP39"/>
    <property type="match status" value="1"/>
</dbReference>
<evidence type="ECO:0000313" key="9">
    <source>
        <dbReference type="Proteomes" id="UP000605201"/>
    </source>
</evidence>
<dbReference type="PANTHER" id="PTHR11579">
    <property type="entry name" value="PROTEIN-L-ISOASPARTATE O-METHYLTRANSFERASE"/>
    <property type="match status" value="1"/>
</dbReference>
<dbReference type="PANTHER" id="PTHR11579:SF0">
    <property type="entry name" value="PROTEIN-L-ISOASPARTATE(D-ASPARTATE) O-METHYLTRANSFERASE"/>
    <property type="match status" value="1"/>
</dbReference>
<dbReference type="Pfam" id="PF01135">
    <property type="entry name" value="PCMT"/>
    <property type="match status" value="1"/>
</dbReference>
<dbReference type="GO" id="GO:0005737">
    <property type="term" value="C:cytoplasm"/>
    <property type="evidence" value="ECO:0007669"/>
    <property type="project" value="UniProtKB-SubCell"/>
</dbReference>
<reference evidence="8 9" key="1">
    <citation type="submission" date="2020-08" db="EMBL/GenBank/DDBJ databases">
        <title>Bridging the membrane lipid divide: bacteria of the FCB group superphylum have the potential to synthesize archaeal ether lipids.</title>
        <authorList>
            <person name="Villanueva L."/>
            <person name="Von Meijenfeldt F.A.B."/>
            <person name="Westbye A.B."/>
            <person name="Yadav S."/>
            <person name="Hopmans E.C."/>
            <person name="Dutilh B.E."/>
            <person name="Sinninghe Damste J.S."/>
        </authorList>
    </citation>
    <scope>NUCLEOTIDE SEQUENCE [LARGE SCALE GENOMIC DNA]</scope>
    <source>
        <strain evidence="8">NIOZ-UU17</strain>
    </source>
</reference>
<dbReference type="InterPro" id="IPR029063">
    <property type="entry name" value="SAM-dependent_MTases_sf"/>
</dbReference>
<name>A0A8J6TPW2_9BACT</name>
<feature type="active site" evidence="7">
    <location>
        <position position="87"/>
    </location>
</feature>
<dbReference type="SUPFAM" id="SSF53335">
    <property type="entry name" value="S-adenosyl-L-methionine-dependent methyltransferases"/>
    <property type="match status" value="1"/>
</dbReference>
<dbReference type="InterPro" id="IPR000682">
    <property type="entry name" value="PCMT"/>
</dbReference>